<evidence type="ECO:0000313" key="1">
    <source>
        <dbReference type="EMBL" id="AEH51161.1"/>
    </source>
</evidence>
<dbReference type="KEGG" id="tta:Theth_1081"/>
<evidence type="ECO:0000313" key="2">
    <source>
        <dbReference type="Proteomes" id="UP000006804"/>
    </source>
</evidence>
<dbReference type="PANTHER" id="PTHR35368">
    <property type="entry name" value="HYDROPEROXIDE REDUCTASE"/>
    <property type="match status" value="1"/>
</dbReference>
<proteinExistence type="predicted"/>
<reference evidence="1 2" key="1">
    <citation type="submission" date="2010-11" db="EMBL/GenBank/DDBJ databases">
        <title>The complete genome of Thermotoga thermarum DSM 5069.</title>
        <authorList>
            <consortium name="US DOE Joint Genome Institute (JGI-PGF)"/>
            <person name="Lucas S."/>
            <person name="Copeland A."/>
            <person name="Lapidus A."/>
            <person name="Bruce D."/>
            <person name="Goodwin L."/>
            <person name="Pitluck S."/>
            <person name="Kyrpides N."/>
            <person name="Mavromatis K."/>
            <person name="Ivanova N."/>
            <person name="Zeytun A."/>
            <person name="Brettin T."/>
            <person name="Detter J.C."/>
            <person name="Tapia R."/>
            <person name="Han C."/>
            <person name="Land M."/>
            <person name="Hauser L."/>
            <person name="Markowitz V."/>
            <person name="Cheng J.-F."/>
            <person name="Hugenholtz P."/>
            <person name="Woyke T."/>
            <person name="Wu D."/>
            <person name="Spring S."/>
            <person name="Schroeder M."/>
            <person name="Brambilla E."/>
            <person name="Klenk H.-P."/>
            <person name="Eisen J.A."/>
        </authorList>
    </citation>
    <scope>NUCLEOTIDE SEQUENCE [LARGE SCALE GENOMIC DNA]</scope>
    <source>
        <strain evidence="1 2">DSM 5069</strain>
    </source>
</reference>
<dbReference type="Pfam" id="PF02566">
    <property type="entry name" value="OsmC"/>
    <property type="match status" value="1"/>
</dbReference>
<dbReference type="InterPro" id="IPR015946">
    <property type="entry name" value="KH_dom-like_a/b"/>
</dbReference>
<gene>
    <name evidence="1" type="ORF">Theth_1081</name>
</gene>
<dbReference type="InterPro" id="IPR052924">
    <property type="entry name" value="OsmC/Ohr_hydroprdx_reductase"/>
</dbReference>
<dbReference type="SUPFAM" id="SSF82784">
    <property type="entry name" value="OsmC-like"/>
    <property type="match status" value="1"/>
</dbReference>
<keyword evidence="2" id="KW-1185">Reference proteome</keyword>
<dbReference type="HOGENOM" id="CLU_100275_2_1_0"/>
<dbReference type="eggNOG" id="COG1765">
    <property type="taxonomic scope" value="Bacteria"/>
</dbReference>
<dbReference type="PANTHER" id="PTHR35368:SF1">
    <property type="entry name" value="HYDROPEROXIDE REDUCTASE"/>
    <property type="match status" value="1"/>
</dbReference>
<dbReference type="RefSeq" id="WP_013932381.1">
    <property type="nucleotide sequence ID" value="NC_015707.1"/>
</dbReference>
<dbReference type="OrthoDB" id="1433018at2"/>
<organism evidence="1 2">
    <name type="scientific">Pseudothermotoga thermarum DSM 5069</name>
    <dbReference type="NCBI Taxonomy" id="688269"/>
    <lineage>
        <taxon>Bacteria</taxon>
        <taxon>Thermotogati</taxon>
        <taxon>Thermotogota</taxon>
        <taxon>Thermotogae</taxon>
        <taxon>Thermotogales</taxon>
        <taxon>Thermotogaceae</taxon>
        <taxon>Pseudothermotoga</taxon>
    </lineage>
</organism>
<protein>
    <submittedName>
        <fullName evidence="1">OsmC family protein</fullName>
    </submittedName>
</protein>
<accession>F7YYW7</accession>
<dbReference type="PATRIC" id="fig|688269.3.peg.1109"/>
<dbReference type="EMBL" id="CP002351">
    <property type="protein sequence ID" value="AEH51161.1"/>
    <property type="molecule type" value="Genomic_DNA"/>
</dbReference>
<dbReference type="InterPro" id="IPR036102">
    <property type="entry name" value="OsmC/Ohrsf"/>
</dbReference>
<dbReference type="InterPro" id="IPR003718">
    <property type="entry name" value="OsmC/Ohr_fam"/>
</dbReference>
<sequence length="144" mass="15896">MEVSFSVHAKSLSKTLTEVKARNFTIYIDEPPNLGGQDKGATPVEYLLATLAGCINVVGSLVAKEMGINFENFEIEIKGVLDPSKFQGKQTNERAGFKKIDVNIKVKTNAEKQLVEKWLETVKNRCPVSDNLVNPTPVSFNLNV</sequence>
<dbReference type="AlphaFoldDB" id="F7YYW7"/>
<name>F7YYW7_9THEM</name>
<dbReference type="STRING" id="688269.Theth_1081"/>
<dbReference type="Proteomes" id="UP000006804">
    <property type="component" value="Chromosome"/>
</dbReference>
<dbReference type="Gene3D" id="3.30.300.20">
    <property type="match status" value="1"/>
</dbReference>